<dbReference type="Pfam" id="PF00743">
    <property type="entry name" value="FMO-like"/>
    <property type="match status" value="1"/>
</dbReference>
<dbReference type="GO" id="GO:0004499">
    <property type="term" value="F:N,N-dimethylaniline monooxygenase activity"/>
    <property type="evidence" value="ECO:0007669"/>
    <property type="project" value="InterPro"/>
</dbReference>
<organism evidence="6">
    <name type="scientific">Chaetoceros debilis</name>
    <dbReference type="NCBI Taxonomy" id="122233"/>
    <lineage>
        <taxon>Eukaryota</taxon>
        <taxon>Sar</taxon>
        <taxon>Stramenopiles</taxon>
        <taxon>Ochrophyta</taxon>
        <taxon>Bacillariophyta</taxon>
        <taxon>Coscinodiscophyceae</taxon>
        <taxon>Chaetocerotophycidae</taxon>
        <taxon>Chaetocerotales</taxon>
        <taxon>Chaetocerotaceae</taxon>
        <taxon>Chaetoceros</taxon>
    </lineage>
</organism>
<dbReference type="GO" id="GO:0050661">
    <property type="term" value="F:NADP binding"/>
    <property type="evidence" value="ECO:0007669"/>
    <property type="project" value="InterPro"/>
</dbReference>
<protein>
    <recommendedName>
        <fullName evidence="7">Flavin-containing monooxygenase</fullName>
    </recommendedName>
</protein>
<dbReference type="InterPro" id="IPR036188">
    <property type="entry name" value="FAD/NAD-bd_sf"/>
</dbReference>
<evidence type="ECO:0000256" key="5">
    <source>
        <dbReference type="ARBA" id="ARBA00023002"/>
    </source>
</evidence>
<proteinExistence type="inferred from homology"/>
<name>A0A7S3QGQ0_9STRA</name>
<dbReference type="InterPro" id="IPR050346">
    <property type="entry name" value="FMO-like"/>
</dbReference>
<keyword evidence="3" id="KW-0274">FAD</keyword>
<evidence type="ECO:0000256" key="1">
    <source>
        <dbReference type="ARBA" id="ARBA00009183"/>
    </source>
</evidence>
<dbReference type="EMBL" id="HBIO01028470">
    <property type="protein sequence ID" value="CAE0476989.1"/>
    <property type="molecule type" value="Transcribed_RNA"/>
</dbReference>
<evidence type="ECO:0008006" key="7">
    <source>
        <dbReference type="Google" id="ProtNLM"/>
    </source>
</evidence>
<reference evidence="6" key="1">
    <citation type="submission" date="2021-01" db="EMBL/GenBank/DDBJ databases">
        <authorList>
            <person name="Corre E."/>
            <person name="Pelletier E."/>
            <person name="Niang G."/>
            <person name="Scheremetjew M."/>
            <person name="Finn R."/>
            <person name="Kale V."/>
            <person name="Holt S."/>
            <person name="Cochrane G."/>
            <person name="Meng A."/>
            <person name="Brown T."/>
            <person name="Cohen L."/>
        </authorList>
    </citation>
    <scope>NUCLEOTIDE SEQUENCE</scope>
    <source>
        <strain evidence="6">MM31A-1</strain>
    </source>
</reference>
<dbReference type="AlphaFoldDB" id="A0A7S3QGQ0"/>
<evidence type="ECO:0000256" key="2">
    <source>
        <dbReference type="ARBA" id="ARBA00022630"/>
    </source>
</evidence>
<dbReference type="InterPro" id="IPR020946">
    <property type="entry name" value="Flavin_mOase-like"/>
</dbReference>
<dbReference type="PANTHER" id="PTHR23023">
    <property type="entry name" value="DIMETHYLANILINE MONOOXYGENASE"/>
    <property type="match status" value="1"/>
</dbReference>
<comment type="similarity">
    <text evidence="1">Belongs to the FMO family.</text>
</comment>
<dbReference type="PIRSF" id="PIRSF000332">
    <property type="entry name" value="FMO"/>
    <property type="match status" value="1"/>
</dbReference>
<keyword evidence="5" id="KW-0560">Oxidoreductase</keyword>
<evidence type="ECO:0000256" key="3">
    <source>
        <dbReference type="ARBA" id="ARBA00022827"/>
    </source>
</evidence>
<dbReference type="SUPFAM" id="SSF51905">
    <property type="entry name" value="FAD/NAD(P)-binding domain"/>
    <property type="match status" value="1"/>
</dbReference>
<keyword evidence="4" id="KW-0521">NADP</keyword>
<accession>A0A7S3QGQ0</accession>
<gene>
    <name evidence="6" type="ORF">CDEB00056_LOCUS21842</name>
</gene>
<dbReference type="InterPro" id="IPR000960">
    <property type="entry name" value="Flavin_mOase"/>
</dbReference>
<feature type="non-terminal residue" evidence="6">
    <location>
        <position position="584"/>
    </location>
</feature>
<sequence>MPPKQEGYAPIPDVDIENGDIDLVGPNKDADFVFSGNNEISIMPRKICIIGGGVAGLAAARVLKSRSFQDITIYEAAESLGGVWATGYPKFAIQTPGDLYEFPDKKLSHPKDYKDGLEIKKYCEDYAEEHGILKSIRMCNCVTSIESTFDGKWTVSTNSKAGSDKVIFDFVVLATGVYSPMHKHIPTIPGMGHFKGKVYHSEETAGITNRAGKRSLVVGFGKSAHDCAMNALAETGVPPRLLFRSAHWCMPRKILGLVPMEWLLLSRFGQGTLPSWQLCGPVEFVVHTVMKPLIWLYWRLVQGILISQLGLWGSSSHLRPTLRIEDDMYCSHGVVCHPKVFPMMHKKEIQAVKGQIKRILHSGDIELNDGTTIQADEIVFATGFDRVHDFLPKELLDQKEDDGFYCYRQMLVPGCPNIAFLNSNVATVSNITTAGIQSAWLAELLKGNIALPSDIEEIIATEKKWRRDKLHHAGNARAYLVQLHQLRYYDQLLSDMGANVKRKTSWILGPIGASLKNFFTPMYSSDYESIVTGEWRSDPVQIKAIGYKPSFLREWVVLVSVVAGCVLAANNMETVYEIIRNKNE</sequence>
<evidence type="ECO:0000256" key="4">
    <source>
        <dbReference type="ARBA" id="ARBA00022857"/>
    </source>
</evidence>
<dbReference type="PRINTS" id="PR00370">
    <property type="entry name" value="FMOXYGENASE"/>
</dbReference>
<evidence type="ECO:0000313" key="6">
    <source>
        <dbReference type="EMBL" id="CAE0476989.1"/>
    </source>
</evidence>
<dbReference type="GO" id="GO:0050660">
    <property type="term" value="F:flavin adenine dinucleotide binding"/>
    <property type="evidence" value="ECO:0007669"/>
    <property type="project" value="InterPro"/>
</dbReference>
<dbReference type="Gene3D" id="3.50.50.60">
    <property type="entry name" value="FAD/NAD(P)-binding domain"/>
    <property type="match status" value="2"/>
</dbReference>
<keyword evidence="2" id="KW-0285">Flavoprotein</keyword>